<dbReference type="PANTHER" id="PTHR11066">
    <property type="entry name" value="ACYL-COA THIOESTERASE"/>
    <property type="match status" value="1"/>
</dbReference>
<sequence length="314" mass="33933">MLNPLSTTLLSSSTEPDAIVAGLVSLLTVSPEGGPEGKDRFTGARKPGGEGRVFGGQVIAQALAAAQASVDADRPVHSLHGYFLRPGSEETAITYAVSREMDGRSFANRRVVGEQNGKAIFSMTASFQRREPGVHHAVPMPAVPLPEALPSEADLLAIYAERLPEQRREALARPRPIEMRPVEPINWLRQSPPASGSSDTRIEPVSHTWLRCVAPLPDDPAIHRTLLAYASDMTLLGTSLLPHGLSWAAGTAKGASLDHAIWFHDDFRADDWLLYACDSPWAGQARGFSRGRIFTHDGRLVAETAQEGLVRKVG</sequence>
<dbReference type="PANTHER" id="PTHR11066:SF34">
    <property type="entry name" value="ACYL-COENZYME A THIOESTERASE 8"/>
    <property type="match status" value="1"/>
</dbReference>
<dbReference type="Gene3D" id="2.40.160.210">
    <property type="entry name" value="Acyl-CoA thioesterase, double hotdog domain"/>
    <property type="match status" value="1"/>
</dbReference>
<comment type="caution">
    <text evidence="5">The sequence shown here is derived from an EMBL/GenBank/DDBJ whole genome shotgun (WGS) entry which is preliminary data.</text>
</comment>
<dbReference type="InterPro" id="IPR029069">
    <property type="entry name" value="HotDog_dom_sf"/>
</dbReference>
<dbReference type="Proteomes" id="UP001187221">
    <property type="component" value="Unassembled WGS sequence"/>
</dbReference>
<feature type="domain" description="Acyl-CoA thioesterase-like N-terminal HotDog" evidence="4">
    <location>
        <begin position="51"/>
        <end position="128"/>
    </location>
</feature>
<organism evidence="5 6">
    <name type="scientific">Novosphingobium pituita</name>
    <dbReference type="NCBI Taxonomy" id="3056842"/>
    <lineage>
        <taxon>Bacteria</taxon>
        <taxon>Pseudomonadati</taxon>
        <taxon>Pseudomonadota</taxon>
        <taxon>Alphaproteobacteria</taxon>
        <taxon>Sphingomonadales</taxon>
        <taxon>Sphingomonadaceae</taxon>
        <taxon>Novosphingobium</taxon>
    </lineage>
</organism>
<dbReference type="Pfam" id="PF13622">
    <property type="entry name" value="4HBT_3"/>
    <property type="match status" value="1"/>
</dbReference>
<comment type="similarity">
    <text evidence="1">Belongs to the C/M/P thioester hydrolase family.</text>
</comment>
<name>A0ABQ6P6T1_9SPHN</name>
<evidence type="ECO:0000256" key="2">
    <source>
        <dbReference type="ARBA" id="ARBA00022801"/>
    </source>
</evidence>
<dbReference type="EMBL" id="BTFW01000001">
    <property type="protein sequence ID" value="GMM60953.1"/>
    <property type="molecule type" value="Genomic_DNA"/>
</dbReference>
<dbReference type="CDD" id="cd03444">
    <property type="entry name" value="Thioesterase_II_repeat1"/>
    <property type="match status" value="1"/>
</dbReference>
<protein>
    <submittedName>
        <fullName evidence="5">Acyl-CoA thioesterase II</fullName>
    </submittedName>
</protein>
<evidence type="ECO:0000256" key="1">
    <source>
        <dbReference type="ARBA" id="ARBA00006538"/>
    </source>
</evidence>
<dbReference type="InterPro" id="IPR042171">
    <property type="entry name" value="Acyl-CoA_hotdog"/>
</dbReference>
<dbReference type="InterPro" id="IPR049449">
    <property type="entry name" value="TesB_ACOT8-like_N"/>
</dbReference>
<dbReference type="InterPro" id="IPR003703">
    <property type="entry name" value="Acyl_CoA_thio"/>
</dbReference>
<dbReference type="SUPFAM" id="SSF54637">
    <property type="entry name" value="Thioesterase/thiol ester dehydrase-isomerase"/>
    <property type="match status" value="2"/>
</dbReference>
<gene>
    <name evidence="5" type="primary">tesB</name>
    <name evidence="5" type="ORF">NUTIK01_17300</name>
</gene>
<evidence type="ECO:0000313" key="6">
    <source>
        <dbReference type="Proteomes" id="UP001187221"/>
    </source>
</evidence>
<reference evidence="5 6" key="1">
    <citation type="submission" date="2023-06" db="EMBL/GenBank/DDBJ databases">
        <title>Draft genome sequence of Novosphingobium sp. strain IK01.</title>
        <authorList>
            <person name="Hatamoto M."/>
            <person name="Ikarashi T."/>
            <person name="Yamaguchi T."/>
        </authorList>
    </citation>
    <scope>NUCLEOTIDE SEQUENCE [LARGE SCALE GENOMIC DNA]</scope>
    <source>
        <strain evidence="5 6">IK01</strain>
    </source>
</reference>
<evidence type="ECO:0000259" key="3">
    <source>
        <dbReference type="Pfam" id="PF02551"/>
    </source>
</evidence>
<dbReference type="InterPro" id="IPR025652">
    <property type="entry name" value="TesB_C"/>
</dbReference>
<dbReference type="Pfam" id="PF02551">
    <property type="entry name" value="Acyl_CoA_thio"/>
    <property type="match status" value="1"/>
</dbReference>
<keyword evidence="6" id="KW-1185">Reference proteome</keyword>
<dbReference type="RefSeq" id="WP_317974685.1">
    <property type="nucleotide sequence ID" value="NZ_BTFW01000001.1"/>
</dbReference>
<accession>A0ABQ6P6T1</accession>
<evidence type="ECO:0000259" key="4">
    <source>
        <dbReference type="Pfam" id="PF13622"/>
    </source>
</evidence>
<proteinExistence type="inferred from homology"/>
<keyword evidence="2" id="KW-0378">Hydrolase</keyword>
<evidence type="ECO:0000313" key="5">
    <source>
        <dbReference type="EMBL" id="GMM60953.1"/>
    </source>
</evidence>
<feature type="domain" description="Acyl-CoA thioesterase 2 C-terminal" evidence="3">
    <location>
        <begin position="205"/>
        <end position="309"/>
    </location>
</feature>
<dbReference type="CDD" id="cd03445">
    <property type="entry name" value="Thioesterase_II_repeat2"/>
    <property type="match status" value="1"/>
</dbReference>